<sequence length="130" mass="14516">MEYSAVQCFQIIAVGCFGAFVFILLTTIVFNHFVLHTDAIPDALTFVSYIIAGGIMTLLLQLGEVPELPQGFIWVSLKGFSWTGIFVGLVDIARSRRRDREKTIQADRISLLALEGIRKELENRIRAEGA</sequence>
<feature type="transmembrane region" description="Helical" evidence="1">
    <location>
        <begin position="72"/>
        <end position="93"/>
    </location>
</feature>
<dbReference type="EMBL" id="BARS01020873">
    <property type="protein sequence ID" value="GAG12250.1"/>
    <property type="molecule type" value="Genomic_DNA"/>
</dbReference>
<comment type="caution">
    <text evidence="2">The sequence shown here is derived from an EMBL/GenBank/DDBJ whole genome shotgun (WGS) entry which is preliminary data.</text>
</comment>
<feature type="transmembrane region" description="Helical" evidence="1">
    <location>
        <begin position="12"/>
        <end position="31"/>
    </location>
</feature>
<feature type="transmembrane region" description="Helical" evidence="1">
    <location>
        <begin position="43"/>
        <end position="60"/>
    </location>
</feature>
<organism evidence="2">
    <name type="scientific">marine sediment metagenome</name>
    <dbReference type="NCBI Taxonomy" id="412755"/>
    <lineage>
        <taxon>unclassified sequences</taxon>
        <taxon>metagenomes</taxon>
        <taxon>ecological metagenomes</taxon>
    </lineage>
</organism>
<name>X0V2A6_9ZZZZ</name>
<dbReference type="AlphaFoldDB" id="X0V2A6"/>
<protein>
    <submittedName>
        <fullName evidence="2">Uncharacterized protein</fullName>
    </submittedName>
</protein>
<evidence type="ECO:0000256" key="1">
    <source>
        <dbReference type="SAM" id="Phobius"/>
    </source>
</evidence>
<keyword evidence="1" id="KW-1133">Transmembrane helix</keyword>
<proteinExistence type="predicted"/>
<accession>X0V2A6</accession>
<keyword evidence="1" id="KW-0812">Transmembrane</keyword>
<reference evidence="2" key="1">
    <citation type="journal article" date="2014" name="Front. Microbiol.">
        <title>High frequency of phylogenetically diverse reductive dehalogenase-homologous genes in deep subseafloor sedimentary metagenomes.</title>
        <authorList>
            <person name="Kawai M."/>
            <person name="Futagami T."/>
            <person name="Toyoda A."/>
            <person name="Takaki Y."/>
            <person name="Nishi S."/>
            <person name="Hori S."/>
            <person name="Arai W."/>
            <person name="Tsubouchi T."/>
            <person name="Morono Y."/>
            <person name="Uchiyama I."/>
            <person name="Ito T."/>
            <person name="Fujiyama A."/>
            <person name="Inagaki F."/>
            <person name="Takami H."/>
        </authorList>
    </citation>
    <scope>NUCLEOTIDE SEQUENCE</scope>
    <source>
        <strain evidence="2">Expedition CK06-06</strain>
    </source>
</reference>
<evidence type="ECO:0000313" key="2">
    <source>
        <dbReference type="EMBL" id="GAG12250.1"/>
    </source>
</evidence>
<keyword evidence="1" id="KW-0472">Membrane</keyword>
<gene>
    <name evidence="2" type="ORF">S01H1_33611</name>
</gene>